<evidence type="ECO:0000259" key="4">
    <source>
        <dbReference type="SMART" id="SM00062"/>
    </source>
</evidence>
<dbReference type="PANTHER" id="PTHR30085:SF2">
    <property type="entry name" value="GLUTAMATE_ASPARTATE IMPORT SOLUTE-BINDING PROTEIN"/>
    <property type="match status" value="1"/>
</dbReference>
<accession>A0A1X7FS47</accession>
<dbReference type="GO" id="GO:0006865">
    <property type="term" value="P:amino acid transport"/>
    <property type="evidence" value="ECO:0007669"/>
    <property type="project" value="TreeGrafter"/>
</dbReference>
<feature type="domain" description="Solute-binding protein family 3/N-terminal" evidence="4">
    <location>
        <begin position="36"/>
        <end position="268"/>
    </location>
</feature>
<dbReference type="Proteomes" id="UP000192911">
    <property type="component" value="Unassembled WGS sequence"/>
</dbReference>
<keyword evidence="2" id="KW-0813">Transport</keyword>
<name>A0A1X7FS47_TRICW</name>
<gene>
    <name evidence="6" type="ORF">SAMN06295900_11127</name>
</gene>
<dbReference type="GO" id="GO:0005576">
    <property type="term" value="C:extracellular region"/>
    <property type="evidence" value="ECO:0007669"/>
    <property type="project" value="TreeGrafter"/>
</dbReference>
<sequence length="297" mass="32076">MGIVKRITAACFAIGVAAVAPDLCAQTLKKIAQTNTITVSYRESAVPFSYLLTPHKPAGFSVDLTEAIIDAVRKQLGRPELHVAYLPVTGQNRIPLLVNGTYDLGCGSTTNNAARGKEVAFSISFFFAGTRVLVKRGSGIANYGDLAHKRVATVAGSTNQKVIEQYGQEHGLGIETVAGKDYGDALQLLLADRAEALALDDILLYGLKANASDPASLEVVGDTLQVEPYGCMVRKDDPAFKQLVDTTIARMMKSGEFTRLYEKWFEQPIPPKGITLGMPMSERLRANLSALSDKPER</sequence>
<dbReference type="SMART" id="SM00062">
    <property type="entry name" value="PBPb"/>
    <property type="match status" value="1"/>
</dbReference>
<dbReference type="OrthoDB" id="7240770at2"/>
<evidence type="ECO:0000259" key="5">
    <source>
        <dbReference type="SMART" id="SM00079"/>
    </source>
</evidence>
<dbReference type="SUPFAM" id="SSF53850">
    <property type="entry name" value="Periplasmic binding protein-like II"/>
    <property type="match status" value="1"/>
</dbReference>
<dbReference type="InterPro" id="IPR001320">
    <property type="entry name" value="Iontro_rcpt_C"/>
</dbReference>
<keyword evidence="7" id="KW-1185">Reference proteome</keyword>
<dbReference type="GO" id="GO:0015276">
    <property type="term" value="F:ligand-gated monoatomic ion channel activity"/>
    <property type="evidence" value="ECO:0007669"/>
    <property type="project" value="InterPro"/>
</dbReference>
<dbReference type="GO" id="GO:0030288">
    <property type="term" value="C:outer membrane-bounded periplasmic space"/>
    <property type="evidence" value="ECO:0007669"/>
    <property type="project" value="TreeGrafter"/>
</dbReference>
<evidence type="ECO:0000256" key="1">
    <source>
        <dbReference type="ARBA" id="ARBA00010333"/>
    </source>
</evidence>
<dbReference type="InterPro" id="IPR001638">
    <property type="entry name" value="Solute-binding_3/MltF_N"/>
</dbReference>
<evidence type="ECO:0000256" key="3">
    <source>
        <dbReference type="ARBA" id="ARBA00022729"/>
    </source>
</evidence>
<dbReference type="CDD" id="cd13688">
    <property type="entry name" value="PBP2_GltI_DEBP"/>
    <property type="match status" value="1"/>
</dbReference>
<evidence type="ECO:0000313" key="6">
    <source>
        <dbReference type="EMBL" id="SMF57749.1"/>
    </source>
</evidence>
<comment type="similarity">
    <text evidence="1">Belongs to the bacterial solute-binding protein 3 family.</text>
</comment>
<evidence type="ECO:0000313" key="7">
    <source>
        <dbReference type="Proteomes" id="UP000192911"/>
    </source>
</evidence>
<feature type="domain" description="Ionotropic glutamate receptor C-terminal" evidence="5">
    <location>
        <begin position="36"/>
        <end position="267"/>
    </location>
</feature>
<proteinExistence type="inferred from homology"/>
<dbReference type="EMBL" id="FXAH01000011">
    <property type="protein sequence ID" value="SMF57749.1"/>
    <property type="molecule type" value="Genomic_DNA"/>
</dbReference>
<dbReference type="SMART" id="SM00079">
    <property type="entry name" value="PBPe"/>
    <property type="match status" value="1"/>
</dbReference>
<organism evidence="6 7">
    <name type="scientific">Trinickia caryophylli</name>
    <name type="common">Paraburkholderia caryophylli</name>
    <dbReference type="NCBI Taxonomy" id="28094"/>
    <lineage>
        <taxon>Bacteria</taxon>
        <taxon>Pseudomonadati</taxon>
        <taxon>Pseudomonadota</taxon>
        <taxon>Betaproteobacteria</taxon>
        <taxon>Burkholderiales</taxon>
        <taxon>Burkholderiaceae</taxon>
        <taxon>Trinickia</taxon>
    </lineage>
</organism>
<dbReference type="GO" id="GO:0016020">
    <property type="term" value="C:membrane"/>
    <property type="evidence" value="ECO:0007669"/>
    <property type="project" value="InterPro"/>
</dbReference>
<protein>
    <submittedName>
        <fullName evidence="6">Amino acid ABC transporter substrate-binding protein, PAAT family</fullName>
    </submittedName>
</protein>
<evidence type="ECO:0000256" key="2">
    <source>
        <dbReference type="ARBA" id="ARBA00022448"/>
    </source>
</evidence>
<dbReference type="Pfam" id="PF00497">
    <property type="entry name" value="SBP_bac_3"/>
    <property type="match status" value="1"/>
</dbReference>
<dbReference type="InterPro" id="IPR051455">
    <property type="entry name" value="Bact_solute-bind_prot3"/>
</dbReference>
<reference evidence="7" key="1">
    <citation type="submission" date="2017-04" db="EMBL/GenBank/DDBJ databases">
        <authorList>
            <person name="Varghese N."/>
            <person name="Submissions S."/>
        </authorList>
    </citation>
    <scope>NUCLEOTIDE SEQUENCE [LARGE SCALE GENOMIC DNA]</scope>
    <source>
        <strain evidence="7">Ballard 720</strain>
    </source>
</reference>
<dbReference type="Gene3D" id="3.40.190.10">
    <property type="entry name" value="Periplasmic binding protein-like II"/>
    <property type="match status" value="2"/>
</dbReference>
<dbReference type="STRING" id="28094.SAMN06295900_11127"/>
<dbReference type="AlphaFoldDB" id="A0A1X7FS47"/>
<keyword evidence="3" id="KW-0732">Signal</keyword>
<dbReference type="PANTHER" id="PTHR30085">
    <property type="entry name" value="AMINO ACID ABC TRANSPORTER PERMEASE"/>
    <property type="match status" value="1"/>
</dbReference>